<dbReference type="Proteomes" id="UP000694853">
    <property type="component" value="Unplaced"/>
</dbReference>
<gene>
    <name evidence="3" type="primary">LOC113851755</name>
</gene>
<dbReference type="OrthoDB" id="1689420at2759"/>
<dbReference type="KEGG" id="aprc:113851755"/>
<dbReference type="AlphaFoldDB" id="A0A8B8K2J3"/>
<organism evidence="2 3">
    <name type="scientific">Abrus precatorius</name>
    <name type="common">Indian licorice</name>
    <name type="synonym">Glycine abrus</name>
    <dbReference type="NCBI Taxonomy" id="3816"/>
    <lineage>
        <taxon>Eukaryota</taxon>
        <taxon>Viridiplantae</taxon>
        <taxon>Streptophyta</taxon>
        <taxon>Embryophyta</taxon>
        <taxon>Tracheophyta</taxon>
        <taxon>Spermatophyta</taxon>
        <taxon>Magnoliopsida</taxon>
        <taxon>eudicotyledons</taxon>
        <taxon>Gunneridae</taxon>
        <taxon>Pentapetalae</taxon>
        <taxon>rosids</taxon>
        <taxon>fabids</taxon>
        <taxon>Fabales</taxon>
        <taxon>Fabaceae</taxon>
        <taxon>Papilionoideae</taxon>
        <taxon>50 kb inversion clade</taxon>
        <taxon>NPAAA clade</taxon>
        <taxon>indigoferoid/millettioid clade</taxon>
        <taxon>Abreae</taxon>
        <taxon>Abrus</taxon>
    </lineage>
</organism>
<reference evidence="2" key="1">
    <citation type="journal article" date="2019" name="Toxins">
        <title>Detection of Abrin-Like and Prepropulchellin-Like Toxin Genes and Transcripts Using Whole Genome Sequencing and Full-Length Transcript Sequencing of Abrus precatorius.</title>
        <authorList>
            <person name="Hovde B.T."/>
            <person name="Daligault H.E."/>
            <person name="Hanschen E.R."/>
            <person name="Kunde Y.A."/>
            <person name="Johnson M.B."/>
            <person name="Starkenburg S.R."/>
            <person name="Johnson S.L."/>
        </authorList>
    </citation>
    <scope>NUCLEOTIDE SEQUENCE [LARGE SCALE GENOMIC DNA]</scope>
</reference>
<evidence type="ECO:0000313" key="3">
    <source>
        <dbReference type="RefSeq" id="XP_027338002.1"/>
    </source>
</evidence>
<keyword evidence="2" id="KW-1185">Reference proteome</keyword>
<dbReference type="RefSeq" id="XP_027338002.1">
    <property type="nucleotide sequence ID" value="XM_027482201.1"/>
</dbReference>
<accession>A0A8B8K2J3</accession>
<proteinExistence type="predicted"/>
<dbReference type="PANTHER" id="PTHR33223">
    <property type="entry name" value="CCHC-TYPE DOMAIN-CONTAINING PROTEIN"/>
    <property type="match status" value="1"/>
</dbReference>
<dbReference type="GeneID" id="113851755"/>
<dbReference type="InterPro" id="IPR005162">
    <property type="entry name" value="Retrotrans_gag_dom"/>
</dbReference>
<dbReference type="PANTHER" id="PTHR33223:SF3">
    <property type="match status" value="1"/>
</dbReference>
<protein>
    <submittedName>
        <fullName evidence="3">Uncharacterized protein LOC113851755</fullName>
    </submittedName>
</protein>
<evidence type="ECO:0000313" key="2">
    <source>
        <dbReference type="Proteomes" id="UP000694853"/>
    </source>
</evidence>
<dbReference type="Pfam" id="PF03732">
    <property type="entry name" value="Retrotrans_gag"/>
    <property type="match status" value="1"/>
</dbReference>
<evidence type="ECO:0000259" key="1">
    <source>
        <dbReference type="Pfam" id="PF03732"/>
    </source>
</evidence>
<reference evidence="3" key="2">
    <citation type="submission" date="2025-08" db="UniProtKB">
        <authorList>
            <consortium name="RefSeq"/>
        </authorList>
    </citation>
    <scope>IDENTIFICATION</scope>
    <source>
        <tissue evidence="3">Young leaves</tissue>
    </source>
</reference>
<name>A0A8B8K2J3_ABRPR</name>
<feature type="domain" description="Retrotransposon gag" evidence="1">
    <location>
        <begin position="15"/>
        <end position="107"/>
    </location>
</feature>
<sequence>MRPQDVPEDHIKLKTFSFSLDGAVKDWLYYLQSRSVTCWINMKWIFLEKFFPTSRATIIRKEISGIRQFSQESLYEYRERFKKLCITCPHHQISDQLLIQYFYEGLASMERSMLDEISGGALMDKTPSATRALIDNMAKNSQQFNTRTMAPMREVHNVHQPNHMAANSNKLETRIEELTTFVRQLVVAQQTVTQRRVTRDCPICSSTEHTSDCCLLLRDSSQQASVHEIFRGRQDQYRASNFQQQQYKFQYQSHNLTFNNHSNMRYGTFKQQQQ</sequence>